<comment type="caution">
    <text evidence="2">The sequence shown here is derived from an EMBL/GenBank/DDBJ whole genome shotgun (WGS) entry which is preliminary data.</text>
</comment>
<keyword evidence="1" id="KW-1133">Transmembrane helix</keyword>
<dbReference type="RefSeq" id="WP_338002249.1">
    <property type="nucleotide sequence ID" value="NZ_JAOPKA010000001.1"/>
</dbReference>
<keyword evidence="1" id="KW-0812">Transmembrane</keyword>
<organism evidence="2 3">
    <name type="scientific">Natronoglomus mannanivorans</name>
    <dbReference type="NCBI Taxonomy" id="2979990"/>
    <lineage>
        <taxon>Archaea</taxon>
        <taxon>Methanobacteriati</taxon>
        <taxon>Methanobacteriota</taxon>
        <taxon>Stenosarchaea group</taxon>
        <taxon>Halobacteria</taxon>
        <taxon>Halobacteriales</taxon>
        <taxon>Natrialbaceae</taxon>
        <taxon>Natronoglomus</taxon>
    </lineage>
</organism>
<accession>A0AAP2YWT7</accession>
<dbReference type="InterPro" id="IPR005240">
    <property type="entry name" value="DUF389"/>
</dbReference>
<dbReference type="EMBL" id="JAOPKA010000001">
    <property type="protein sequence ID" value="MCU4740418.1"/>
    <property type="molecule type" value="Genomic_DNA"/>
</dbReference>
<gene>
    <name evidence="2" type="ORF">OB960_03280</name>
</gene>
<dbReference type="PANTHER" id="PTHR20992:SF9">
    <property type="entry name" value="AT15442P-RELATED"/>
    <property type="match status" value="1"/>
</dbReference>
<dbReference type="PANTHER" id="PTHR20992">
    <property type="entry name" value="AT15442P-RELATED"/>
    <property type="match status" value="1"/>
</dbReference>
<proteinExistence type="predicted"/>
<evidence type="ECO:0000256" key="1">
    <source>
        <dbReference type="SAM" id="Phobius"/>
    </source>
</evidence>
<dbReference type="Proteomes" id="UP001321018">
    <property type="component" value="Unassembled WGS sequence"/>
</dbReference>
<dbReference type="AlphaFoldDB" id="A0AAP2YWT7"/>
<evidence type="ECO:0000313" key="3">
    <source>
        <dbReference type="Proteomes" id="UP001321018"/>
    </source>
</evidence>
<dbReference type="NCBIfam" id="TIGR00341">
    <property type="entry name" value="TIGR00341 family protein"/>
    <property type="match status" value="1"/>
</dbReference>
<keyword evidence="1" id="KW-0472">Membrane</keyword>
<feature type="transmembrane region" description="Helical" evidence="1">
    <location>
        <begin position="296"/>
        <end position="319"/>
    </location>
</feature>
<reference evidence="2" key="1">
    <citation type="submission" date="2022-09" db="EMBL/GenBank/DDBJ databases">
        <title>Enrichment on poylsaccharides allowed isolation of novel metabolic and taxonomic groups of Haloarchaea.</title>
        <authorList>
            <person name="Sorokin D.Y."/>
            <person name="Elcheninov A.G."/>
            <person name="Khizhniak T.V."/>
            <person name="Kolganova T.V."/>
            <person name="Kublanov I.V."/>
        </authorList>
    </citation>
    <scope>NUCLEOTIDE SEQUENCE</scope>
    <source>
        <strain evidence="2">AArc-xg1-1</strain>
    </source>
</reference>
<protein>
    <submittedName>
        <fullName evidence="2">TIGR00341 family protein</fullName>
    </submittedName>
</protein>
<feature type="transmembrane region" description="Helical" evidence="1">
    <location>
        <begin position="325"/>
        <end position="349"/>
    </location>
</feature>
<dbReference type="Pfam" id="PF04087">
    <property type="entry name" value="DUF389"/>
    <property type="match status" value="1"/>
</dbReference>
<sequence length="472" mass="50396">MRGSVREKRVLGGSTDSSVVRLPELASRQGLCSVWTAVVRRFHYPRAETPETNHRMRLIQTLIPESSRDAVIAALEEEGVDYAMSDESARSDYSNIAYIPVESGEVERIVARLRDAGIEREGYMVVSDAETIVSDRFEQRREDDTEETDVERISREELRSTAQNLSRSTPNYVAFTIVSAIVATAGLLENSAAVVVGSMVIAPLIGPAMASCVGSVIGDDDLFWTGATSQVVGLAVAIASATLFALSYRVLVDPHLELLLVGQIAERVHPGMLALAIALGAGVAGALSLTSGADEALVGVMIAVALIPPAATVGLGIAYADPVVAIGAAILVAVNVLSINAVGILTVWVKRYRPDHWYDVRRAQRITVERLIALGIVILVLTSFLALGTLDARENAAFEREVDAVLEDTPGEVIDRSVGYDADVVSPTPNSVTVRMAGASDDAAATIREEIRERTGLEVSVRVIHEESTVAG</sequence>
<feature type="transmembrane region" description="Helical" evidence="1">
    <location>
        <begin position="194"/>
        <end position="218"/>
    </location>
</feature>
<feature type="transmembrane region" description="Helical" evidence="1">
    <location>
        <begin position="169"/>
        <end position="188"/>
    </location>
</feature>
<feature type="transmembrane region" description="Helical" evidence="1">
    <location>
        <begin position="271"/>
        <end position="289"/>
    </location>
</feature>
<feature type="transmembrane region" description="Helical" evidence="1">
    <location>
        <begin position="370"/>
        <end position="390"/>
    </location>
</feature>
<name>A0AAP2YWT7_9EURY</name>
<evidence type="ECO:0000313" key="2">
    <source>
        <dbReference type="EMBL" id="MCU4740418.1"/>
    </source>
</evidence>
<feature type="transmembrane region" description="Helical" evidence="1">
    <location>
        <begin position="230"/>
        <end position="251"/>
    </location>
</feature>